<dbReference type="PANTHER" id="PTHR10963">
    <property type="entry name" value="GLYCOSYL HYDROLASE-RELATED"/>
    <property type="match status" value="1"/>
</dbReference>
<dbReference type="OrthoDB" id="4781at2759"/>
<evidence type="ECO:0000259" key="2">
    <source>
        <dbReference type="PROSITE" id="PS51762"/>
    </source>
</evidence>
<gene>
    <name evidence="3" type="ORF">DGAL_LOCUS4742</name>
</gene>
<evidence type="ECO:0000313" key="3">
    <source>
        <dbReference type="EMBL" id="CAH0102347.1"/>
    </source>
</evidence>
<dbReference type="PANTHER" id="PTHR10963:SF55">
    <property type="entry name" value="GLYCOSIDE HYDROLASE FAMILY 16 PROTEIN"/>
    <property type="match status" value="1"/>
</dbReference>
<organism evidence="3 4">
    <name type="scientific">Daphnia galeata</name>
    <dbReference type="NCBI Taxonomy" id="27404"/>
    <lineage>
        <taxon>Eukaryota</taxon>
        <taxon>Metazoa</taxon>
        <taxon>Ecdysozoa</taxon>
        <taxon>Arthropoda</taxon>
        <taxon>Crustacea</taxon>
        <taxon>Branchiopoda</taxon>
        <taxon>Diplostraca</taxon>
        <taxon>Cladocera</taxon>
        <taxon>Anomopoda</taxon>
        <taxon>Daphniidae</taxon>
        <taxon>Daphnia</taxon>
    </lineage>
</organism>
<evidence type="ECO:0000256" key="1">
    <source>
        <dbReference type="ARBA" id="ARBA00006865"/>
    </source>
</evidence>
<accession>A0A8J2RK53</accession>
<feature type="domain" description="GH16" evidence="2">
    <location>
        <begin position="47"/>
        <end position="392"/>
    </location>
</feature>
<dbReference type="InterPro" id="IPR013320">
    <property type="entry name" value="ConA-like_dom_sf"/>
</dbReference>
<comment type="similarity">
    <text evidence="1">Belongs to the glycosyl hydrolase 16 family.</text>
</comment>
<comment type="caution">
    <text evidence="3">The sequence shown here is derived from an EMBL/GenBank/DDBJ whole genome shotgun (WGS) entry which is preliminary data.</text>
</comment>
<protein>
    <recommendedName>
        <fullName evidence="2">GH16 domain-containing protein</fullName>
    </recommendedName>
</protein>
<dbReference type="EMBL" id="CAKKLH010000079">
    <property type="protein sequence ID" value="CAH0102347.1"/>
    <property type="molecule type" value="Genomic_DNA"/>
</dbReference>
<dbReference type="Gene3D" id="2.60.120.200">
    <property type="match status" value="1"/>
</dbReference>
<dbReference type="PROSITE" id="PS51762">
    <property type="entry name" value="GH16_2"/>
    <property type="match status" value="1"/>
</dbReference>
<dbReference type="AlphaFoldDB" id="A0A8J2RK53"/>
<reference evidence="3" key="1">
    <citation type="submission" date="2021-11" db="EMBL/GenBank/DDBJ databases">
        <authorList>
            <person name="Schell T."/>
        </authorList>
    </citation>
    <scope>NUCLEOTIDE SEQUENCE</scope>
    <source>
        <strain evidence="3">M5</strain>
    </source>
</reference>
<evidence type="ECO:0000313" key="4">
    <source>
        <dbReference type="Proteomes" id="UP000789390"/>
    </source>
</evidence>
<keyword evidence="4" id="KW-1185">Reference proteome</keyword>
<dbReference type="Pfam" id="PF00722">
    <property type="entry name" value="Glyco_hydro_16"/>
    <property type="match status" value="1"/>
</dbReference>
<dbReference type="InterPro" id="IPR000757">
    <property type="entry name" value="Beta-glucanase-like"/>
</dbReference>
<dbReference type="Proteomes" id="UP000789390">
    <property type="component" value="Unassembled WGS sequence"/>
</dbReference>
<proteinExistence type="inferred from homology"/>
<sequence length="392" mass="44116">MGRATATRSMKKSLTKMTVSQHVCSSFIISLRRVVTTTLIFCIISNLIPSAIAVPKLIFEDNFDTLNRSTWQHLITSWRGGQSQFQYYTNRTENSYVKNGILHIVPTFTSTRFGEAFLYNGTLNLTAEGCNFIGPENLTSSCGRKGGLNGDIINPIQSARMRTINSFSFTYGTVEIRAKLSRGDWLWPSLWLLPTDNSYGDWPKSGEIDMVEIRGNEKYSCDGMTSGNIRANSTLHWGASDKQDKYAKTRWSKLLSNGSFATEFHTYGLKWLPTGISFLIDGQVIGSVSPPTGGFWKLGGSSGTNIWANGTIMAPFDKRFHFILKVAAGGDYFPDRCFNYNDKGVLVPKPWSTNATVQMKPFWAAKNQWYPTWTRNPEDSHMLVDYIRVWSL</sequence>
<dbReference type="GO" id="GO:0004553">
    <property type="term" value="F:hydrolase activity, hydrolyzing O-glycosyl compounds"/>
    <property type="evidence" value="ECO:0007669"/>
    <property type="project" value="InterPro"/>
</dbReference>
<dbReference type="GO" id="GO:0005975">
    <property type="term" value="P:carbohydrate metabolic process"/>
    <property type="evidence" value="ECO:0007669"/>
    <property type="project" value="InterPro"/>
</dbReference>
<dbReference type="SUPFAM" id="SSF49899">
    <property type="entry name" value="Concanavalin A-like lectins/glucanases"/>
    <property type="match status" value="1"/>
</dbReference>
<dbReference type="InterPro" id="IPR050546">
    <property type="entry name" value="Glycosyl_Hydrlase_16"/>
</dbReference>
<name>A0A8J2RK53_9CRUS</name>